<evidence type="ECO:0000313" key="1">
    <source>
        <dbReference type="EMBL" id="MXO62215.1"/>
    </source>
</evidence>
<name>A0A844YF99_9SPHN</name>
<keyword evidence="2" id="KW-1185">Reference proteome</keyword>
<organism evidence="1 2">
    <name type="scientific">Qipengyuania oceanensis</name>
    <dbReference type="NCBI Taxonomy" id="1463597"/>
    <lineage>
        <taxon>Bacteria</taxon>
        <taxon>Pseudomonadati</taxon>
        <taxon>Pseudomonadota</taxon>
        <taxon>Alphaproteobacteria</taxon>
        <taxon>Sphingomonadales</taxon>
        <taxon>Erythrobacteraceae</taxon>
        <taxon>Qipengyuania</taxon>
    </lineage>
</organism>
<evidence type="ECO:0000313" key="2">
    <source>
        <dbReference type="Proteomes" id="UP000445582"/>
    </source>
</evidence>
<comment type="caution">
    <text evidence="1">The sequence shown here is derived from an EMBL/GenBank/DDBJ whole genome shotgun (WGS) entry which is preliminary data.</text>
</comment>
<dbReference type="OrthoDB" id="7391054at2"/>
<dbReference type="PROSITE" id="PS51257">
    <property type="entry name" value="PROKAR_LIPOPROTEIN"/>
    <property type="match status" value="1"/>
</dbReference>
<sequence>MRPAFPLGLLALAACQPPAADSYVERSDIRPATRQASKPLPSPDTQGAVWAEVEGQDRLIYGKPGKAPLFAIACVLDGDQVGLRLTRYSPADRGAKAFMAVIGNGHVARLKVDAVPVGDVTLWQGETSIDNQRLEALTGARGVEATVPGAGTLKLNASNRPGVLIERCRAMQRSILKAKAKAEAEAERPAAQDPPA</sequence>
<dbReference type="RefSeq" id="WP_160671862.1">
    <property type="nucleotide sequence ID" value="NZ_WTYN01000001.1"/>
</dbReference>
<dbReference type="Proteomes" id="UP000445582">
    <property type="component" value="Unassembled WGS sequence"/>
</dbReference>
<protein>
    <submittedName>
        <fullName evidence="1">Uncharacterized protein</fullName>
    </submittedName>
</protein>
<dbReference type="EMBL" id="WTYN01000001">
    <property type="protein sequence ID" value="MXO62215.1"/>
    <property type="molecule type" value="Genomic_DNA"/>
</dbReference>
<reference evidence="1 2" key="1">
    <citation type="submission" date="2019-12" db="EMBL/GenBank/DDBJ databases">
        <title>Genomic-based taxomic classification of the family Erythrobacteraceae.</title>
        <authorList>
            <person name="Xu L."/>
        </authorList>
    </citation>
    <scope>NUCLEOTIDE SEQUENCE [LARGE SCALE GENOMIC DNA]</scope>
    <source>
        <strain evidence="1 2">MCCC 1A09965</strain>
    </source>
</reference>
<gene>
    <name evidence="1" type="ORF">GRI48_04235</name>
</gene>
<proteinExistence type="predicted"/>
<dbReference type="AlphaFoldDB" id="A0A844YF99"/>
<accession>A0A844YF99</accession>